<keyword evidence="4 7" id="KW-0812">Transmembrane</keyword>
<dbReference type="InterPro" id="IPR050586">
    <property type="entry name" value="CPA3_Na-H_Antiporter_D"/>
</dbReference>
<evidence type="ECO:0000256" key="3">
    <source>
        <dbReference type="ARBA" id="ARBA00022475"/>
    </source>
</evidence>
<dbReference type="AlphaFoldDB" id="A0A2N6SGJ7"/>
<proteinExistence type="inferred from homology"/>
<feature type="transmembrane region" description="Helical" evidence="8">
    <location>
        <begin position="70"/>
        <end position="96"/>
    </location>
</feature>
<keyword evidence="6 8" id="KW-0472">Membrane</keyword>
<feature type="transmembrane region" description="Helical" evidence="8">
    <location>
        <begin position="365"/>
        <end position="384"/>
    </location>
</feature>
<feature type="transmembrane region" description="Helical" evidence="8">
    <location>
        <begin position="239"/>
        <end position="258"/>
    </location>
</feature>
<accession>A0A2N6SGJ7</accession>
<keyword evidence="3" id="KW-1003">Cell membrane</keyword>
<sequence>MHSNLPVIPIFIPLLFAAITILFRRRIGMQRLLTFIATALTLGFSIFNLFKVAKHKVLVLEMGNWASPFGITLTLDGLNSILVTTSGIVFLATLFYSYKTIDKIRELSFFYPGFLLIMVGINGAFTTGDIFNLFVFYEILLMASYLLLLVGINKEQLKSSISYVLMNVFAGSLFVISVGYLYTIVGSLNMAYISQTIANMSDRRGVYLVGAVMIFVFCMKGALFPLFTWMNRSYAAPPISVSIIFGALLTKVGLYSIIRTYGLFYYESSFIKSYLLILGAISIIAGCIGAIYQSNLKQIVIFNIVISLGVMVCGTATLNTYGVKGALFYAVNDILLKAALFIVVGLVIYTSGVKFLQKCGLINKYPLLAWTYFIIVLSLAGVPPFSGFYGKALIIRGLVLDNHIYIATLVAASGLIVFYSLVRIFLNIFYDNINKTLQLRPLPKGILVPLVSIVAVAFLIGIFSNQLDGLINNGVQMILDPKKYIEIVLGKGA</sequence>
<comment type="subcellular location">
    <subcellularLocation>
        <location evidence="1">Cell membrane</location>
        <topology evidence="1">Multi-pass membrane protein</topology>
    </subcellularLocation>
    <subcellularLocation>
        <location evidence="7">Membrane</location>
        <topology evidence="7">Multi-pass membrane protein</topology>
    </subcellularLocation>
</comment>
<feature type="transmembrane region" description="Helical" evidence="8">
    <location>
        <begin position="446"/>
        <end position="464"/>
    </location>
</feature>
<protein>
    <submittedName>
        <fullName evidence="10">Sodium:proton antiporter</fullName>
    </submittedName>
</protein>
<comment type="similarity">
    <text evidence="2">Belongs to the CPA3 antiporters (TC 2.A.63) subunit D family.</text>
</comment>
<feature type="transmembrane region" description="Helical" evidence="8">
    <location>
        <begin position="299"/>
        <end position="322"/>
    </location>
</feature>
<evidence type="ECO:0000259" key="9">
    <source>
        <dbReference type="Pfam" id="PF00361"/>
    </source>
</evidence>
<reference evidence="10 11" key="1">
    <citation type="submission" date="2017-09" db="EMBL/GenBank/DDBJ databases">
        <title>Bacterial strain isolated from the female urinary microbiota.</title>
        <authorList>
            <person name="Thomas-White K."/>
            <person name="Kumar N."/>
            <person name="Forster S."/>
            <person name="Putonti C."/>
            <person name="Lawley T."/>
            <person name="Wolfe A.J."/>
        </authorList>
    </citation>
    <scope>NUCLEOTIDE SEQUENCE [LARGE SCALE GENOMIC DNA]</scope>
    <source>
        <strain evidence="10 11">UMB0186</strain>
    </source>
</reference>
<evidence type="ECO:0000256" key="8">
    <source>
        <dbReference type="SAM" id="Phobius"/>
    </source>
</evidence>
<feature type="transmembrane region" description="Helical" evidence="8">
    <location>
        <begin position="131"/>
        <end position="152"/>
    </location>
</feature>
<feature type="transmembrane region" description="Helical" evidence="8">
    <location>
        <begin position="164"/>
        <end position="185"/>
    </location>
</feature>
<dbReference type="Pfam" id="PF00361">
    <property type="entry name" value="Proton_antipo_M"/>
    <property type="match status" value="1"/>
</dbReference>
<evidence type="ECO:0000313" key="11">
    <source>
        <dbReference type="Proteomes" id="UP000235670"/>
    </source>
</evidence>
<feature type="transmembrane region" description="Helical" evidence="8">
    <location>
        <begin position="334"/>
        <end position="353"/>
    </location>
</feature>
<feature type="transmembrane region" description="Helical" evidence="8">
    <location>
        <begin position="270"/>
        <end position="292"/>
    </location>
</feature>
<dbReference type="STRING" id="84135.GCA_001052115_01044"/>
<evidence type="ECO:0000256" key="1">
    <source>
        <dbReference type="ARBA" id="ARBA00004651"/>
    </source>
</evidence>
<evidence type="ECO:0000256" key="4">
    <source>
        <dbReference type="ARBA" id="ARBA00022692"/>
    </source>
</evidence>
<feature type="transmembrane region" description="Helical" evidence="8">
    <location>
        <begin position="404"/>
        <end position="426"/>
    </location>
</feature>
<dbReference type="EMBL" id="PNGT01000001">
    <property type="protein sequence ID" value="PMC53066.1"/>
    <property type="molecule type" value="Genomic_DNA"/>
</dbReference>
<feature type="transmembrane region" description="Helical" evidence="8">
    <location>
        <begin position="32"/>
        <end position="50"/>
    </location>
</feature>
<dbReference type="Proteomes" id="UP000235670">
    <property type="component" value="Unassembled WGS sequence"/>
</dbReference>
<feature type="transmembrane region" description="Helical" evidence="8">
    <location>
        <begin position="6"/>
        <end position="23"/>
    </location>
</feature>
<feature type="domain" description="NADH:quinone oxidoreductase/Mrp antiporter transmembrane" evidence="9">
    <location>
        <begin position="129"/>
        <end position="413"/>
    </location>
</feature>
<dbReference type="OrthoDB" id="9811718at2"/>
<dbReference type="PANTHER" id="PTHR42703">
    <property type="entry name" value="NADH DEHYDROGENASE"/>
    <property type="match status" value="1"/>
</dbReference>
<evidence type="ECO:0000313" key="10">
    <source>
        <dbReference type="EMBL" id="PMC53066.1"/>
    </source>
</evidence>
<dbReference type="InterPro" id="IPR001750">
    <property type="entry name" value="ND/Mrp_TM"/>
</dbReference>
<evidence type="ECO:0000256" key="2">
    <source>
        <dbReference type="ARBA" id="ARBA00005346"/>
    </source>
</evidence>
<evidence type="ECO:0000256" key="5">
    <source>
        <dbReference type="ARBA" id="ARBA00022989"/>
    </source>
</evidence>
<organism evidence="10 11">
    <name type="scientific">Gemella sanguinis</name>
    <dbReference type="NCBI Taxonomy" id="84135"/>
    <lineage>
        <taxon>Bacteria</taxon>
        <taxon>Bacillati</taxon>
        <taxon>Bacillota</taxon>
        <taxon>Bacilli</taxon>
        <taxon>Bacillales</taxon>
        <taxon>Gemellaceae</taxon>
        <taxon>Gemella</taxon>
    </lineage>
</organism>
<dbReference type="RefSeq" id="WP_102189245.1">
    <property type="nucleotide sequence ID" value="NZ_CAUUSG010000005.1"/>
</dbReference>
<comment type="caution">
    <text evidence="10">The sequence shown here is derived from an EMBL/GenBank/DDBJ whole genome shotgun (WGS) entry which is preliminary data.</text>
</comment>
<dbReference type="PANTHER" id="PTHR42703:SF1">
    <property type="entry name" value="NA(+)_H(+) ANTIPORTER SUBUNIT D1"/>
    <property type="match status" value="1"/>
</dbReference>
<feature type="transmembrane region" description="Helical" evidence="8">
    <location>
        <begin position="205"/>
        <end position="227"/>
    </location>
</feature>
<dbReference type="GO" id="GO:0005886">
    <property type="term" value="C:plasma membrane"/>
    <property type="evidence" value="ECO:0007669"/>
    <property type="project" value="UniProtKB-SubCell"/>
</dbReference>
<name>A0A2N6SGJ7_9BACL</name>
<keyword evidence="5 8" id="KW-1133">Transmembrane helix</keyword>
<feature type="transmembrane region" description="Helical" evidence="8">
    <location>
        <begin position="108"/>
        <end position="125"/>
    </location>
</feature>
<evidence type="ECO:0000256" key="6">
    <source>
        <dbReference type="ARBA" id="ARBA00023136"/>
    </source>
</evidence>
<evidence type="ECO:0000256" key="7">
    <source>
        <dbReference type="RuleBase" id="RU000320"/>
    </source>
</evidence>
<gene>
    <name evidence="10" type="ORF">CJ218_00535</name>
</gene>